<evidence type="ECO:0000256" key="9">
    <source>
        <dbReference type="ARBA" id="ARBA00023031"/>
    </source>
</evidence>
<feature type="transmembrane region" description="Helical" evidence="13">
    <location>
        <begin position="12"/>
        <end position="30"/>
    </location>
</feature>
<keyword evidence="10 13" id="KW-0472">Membrane</keyword>
<evidence type="ECO:0000256" key="12">
    <source>
        <dbReference type="ARBA" id="ARBA00032240"/>
    </source>
</evidence>
<keyword evidence="8 13" id="KW-1133">Transmembrane helix</keyword>
<evidence type="ECO:0000256" key="3">
    <source>
        <dbReference type="ARBA" id="ARBA00010321"/>
    </source>
</evidence>
<dbReference type="InterPro" id="IPR001896">
    <property type="entry name" value="Plant_vir_prot"/>
</dbReference>
<keyword evidence="9" id="KW-0916">Viral movement protein</keyword>
<evidence type="ECO:0000256" key="4">
    <source>
        <dbReference type="ARBA" id="ARBA00013304"/>
    </source>
</evidence>
<evidence type="ECO:0000256" key="5">
    <source>
        <dbReference type="ARBA" id="ARBA00022448"/>
    </source>
</evidence>
<feature type="transmembrane region" description="Helical" evidence="13">
    <location>
        <begin position="73"/>
        <end position="91"/>
    </location>
</feature>
<evidence type="ECO:0000256" key="10">
    <source>
        <dbReference type="ARBA" id="ARBA00023136"/>
    </source>
</evidence>
<evidence type="ECO:0000313" key="14">
    <source>
        <dbReference type="EMBL" id="QQG34649.1"/>
    </source>
</evidence>
<evidence type="ECO:0000256" key="13">
    <source>
        <dbReference type="SAM" id="Phobius"/>
    </source>
</evidence>
<comment type="subcellular location">
    <subcellularLocation>
        <location evidence="2">Host endoplasmic reticulum membrane</location>
    </subcellularLocation>
</comment>
<organism evidence="14">
    <name type="scientific">Cymodocea nodosa foveavirus 1</name>
    <dbReference type="NCBI Taxonomy" id="2794432"/>
    <lineage>
        <taxon>Viruses</taxon>
        <taxon>Riboviria</taxon>
        <taxon>Orthornavirae</taxon>
        <taxon>Kitrinoviricota</taxon>
        <taxon>Alsuviricetes</taxon>
        <taxon>Tymovirales</taxon>
        <taxon>Betaflexiviridae</taxon>
        <taxon>Quinvirinae</taxon>
        <taxon>Foveavirus</taxon>
    </lineage>
</organism>
<evidence type="ECO:0000256" key="11">
    <source>
        <dbReference type="ARBA" id="ARBA00023184"/>
    </source>
</evidence>
<evidence type="ECO:0000256" key="1">
    <source>
        <dbReference type="ARBA" id="ARBA00002252"/>
    </source>
</evidence>
<evidence type="ECO:0000256" key="2">
    <source>
        <dbReference type="ARBA" id="ARBA00004625"/>
    </source>
</evidence>
<dbReference type="Pfam" id="PF01307">
    <property type="entry name" value="Plant_vir_prot"/>
    <property type="match status" value="1"/>
</dbReference>
<evidence type="ECO:0000256" key="8">
    <source>
        <dbReference type="ARBA" id="ARBA00022989"/>
    </source>
</evidence>
<keyword evidence="6 13" id="KW-0812">Transmembrane</keyword>
<comment type="similarity">
    <text evidence="3">Belongs to the Tymovirales TGBp2 protein family.</text>
</comment>
<dbReference type="GO" id="GO:0046740">
    <property type="term" value="P:transport of virus in host, cell to cell"/>
    <property type="evidence" value="ECO:0007669"/>
    <property type="project" value="UniProtKB-KW"/>
</dbReference>
<keyword evidence="7" id="KW-1043">Host membrane</keyword>
<evidence type="ECO:0000256" key="7">
    <source>
        <dbReference type="ARBA" id="ARBA00022870"/>
    </source>
</evidence>
<proteinExistence type="inferred from homology"/>
<dbReference type="GO" id="GO:0044167">
    <property type="term" value="C:host cell endoplasmic reticulum membrane"/>
    <property type="evidence" value="ECO:0007669"/>
    <property type="project" value="UniProtKB-SubCell"/>
</dbReference>
<name>A0A7T5QZ79_9VIRU</name>
<sequence>MPLVAPANKWKELKIPIIILSCSIVLYVLTRSTLPYSGDNIHALPHGGKYCDGTKTILYNKPGGSYPSIKLPLNLPIILLPLSLIIILHAINRSNQNNTVCTRCNNSNN</sequence>
<keyword evidence="5" id="KW-0813">Transport</keyword>
<evidence type="ECO:0000256" key="6">
    <source>
        <dbReference type="ARBA" id="ARBA00022692"/>
    </source>
</evidence>
<accession>A0A7T5QZ79</accession>
<dbReference type="EMBL" id="MW328749">
    <property type="protein sequence ID" value="QQG34649.1"/>
    <property type="molecule type" value="Genomic_RNA"/>
</dbReference>
<comment type="function">
    <text evidence="1">Plays a role in viral cell-to-cell propagation, by facilitating genome transport to neighboring plant cells through plasmosdesmata,.</text>
</comment>
<keyword evidence="11" id="KW-1038">Host endoplasmic reticulum</keyword>
<reference evidence="14" key="1">
    <citation type="submission" date="2020-11" db="EMBL/GenBank/DDBJ databases">
        <authorList>
            <person name="Bejerman N."/>
        </authorList>
    </citation>
    <scope>NUCLEOTIDE SEQUENCE</scope>
    <source>
        <strain evidence="14">Cymo</strain>
    </source>
</reference>
<protein>
    <recommendedName>
        <fullName evidence="4">Movement protein TGB2</fullName>
    </recommendedName>
    <alternativeName>
        <fullName evidence="12">Triple gene block 2 protein</fullName>
    </alternativeName>
</protein>